<proteinExistence type="predicted"/>
<dbReference type="EMBL" id="ML119176">
    <property type="protein sequence ID" value="RPB07717.1"/>
    <property type="molecule type" value="Genomic_DNA"/>
</dbReference>
<dbReference type="Proteomes" id="UP000277580">
    <property type="component" value="Unassembled WGS sequence"/>
</dbReference>
<accession>A0A3N4KB35</accession>
<evidence type="ECO:0000313" key="2">
    <source>
        <dbReference type="Proteomes" id="UP000277580"/>
    </source>
</evidence>
<organism evidence="1 2">
    <name type="scientific">Morchella conica CCBAS932</name>
    <dbReference type="NCBI Taxonomy" id="1392247"/>
    <lineage>
        <taxon>Eukaryota</taxon>
        <taxon>Fungi</taxon>
        <taxon>Dikarya</taxon>
        <taxon>Ascomycota</taxon>
        <taxon>Pezizomycotina</taxon>
        <taxon>Pezizomycetes</taxon>
        <taxon>Pezizales</taxon>
        <taxon>Morchellaceae</taxon>
        <taxon>Morchella</taxon>
    </lineage>
</organism>
<dbReference type="OrthoDB" id="21214at2759"/>
<evidence type="ECO:0000313" key="1">
    <source>
        <dbReference type="EMBL" id="RPB07717.1"/>
    </source>
</evidence>
<sequence length="280" mass="31125">MSRNNSVSTTETSCSGYTYPSALYPLSTTSTSTTLTTISSTTSRENRVISDFNPTLLLYIPSHGGLRARKASAELTIHDVTTHLPGYNHHTNSVPDTVTMAQIKSVVAARRWESGDARVPTLVSRRNGSLSSRSTVLAPGGIEAAEWKVPWDVMKPANITLKGNEDRRVEVWCGREDRRAQVWSVGRERFVWRWLESGELVLEKESEEMGSHQIGAFLFANSSFGPLMTTGGTLILDERGLSRTIAVTSMLILLKRERQRRSIGGRTFRAETPRARRESV</sequence>
<reference evidence="1 2" key="1">
    <citation type="journal article" date="2018" name="Nat. Ecol. Evol.">
        <title>Pezizomycetes genomes reveal the molecular basis of ectomycorrhizal truffle lifestyle.</title>
        <authorList>
            <person name="Murat C."/>
            <person name="Payen T."/>
            <person name="Noel B."/>
            <person name="Kuo A."/>
            <person name="Morin E."/>
            <person name="Chen J."/>
            <person name="Kohler A."/>
            <person name="Krizsan K."/>
            <person name="Balestrini R."/>
            <person name="Da Silva C."/>
            <person name="Montanini B."/>
            <person name="Hainaut M."/>
            <person name="Levati E."/>
            <person name="Barry K.W."/>
            <person name="Belfiori B."/>
            <person name="Cichocki N."/>
            <person name="Clum A."/>
            <person name="Dockter R.B."/>
            <person name="Fauchery L."/>
            <person name="Guy J."/>
            <person name="Iotti M."/>
            <person name="Le Tacon F."/>
            <person name="Lindquist E.A."/>
            <person name="Lipzen A."/>
            <person name="Malagnac F."/>
            <person name="Mello A."/>
            <person name="Molinier V."/>
            <person name="Miyauchi S."/>
            <person name="Poulain J."/>
            <person name="Riccioni C."/>
            <person name="Rubini A."/>
            <person name="Sitrit Y."/>
            <person name="Splivallo R."/>
            <person name="Traeger S."/>
            <person name="Wang M."/>
            <person name="Zifcakova L."/>
            <person name="Wipf D."/>
            <person name="Zambonelli A."/>
            <person name="Paolocci F."/>
            <person name="Nowrousian M."/>
            <person name="Ottonello S."/>
            <person name="Baldrian P."/>
            <person name="Spatafora J.W."/>
            <person name="Henrissat B."/>
            <person name="Nagy L.G."/>
            <person name="Aury J.M."/>
            <person name="Wincker P."/>
            <person name="Grigoriev I.V."/>
            <person name="Bonfante P."/>
            <person name="Martin F.M."/>
        </authorList>
    </citation>
    <scope>NUCLEOTIDE SEQUENCE [LARGE SCALE GENOMIC DNA]</scope>
    <source>
        <strain evidence="1 2">CCBAS932</strain>
    </source>
</reference>
<dbReference type="InParanoid" id="A0A3N4KB35"/>
<name>A0A3N4KB35_9PEZI</name>
<gene>
    <name evidence="1" type="ORF">P167DRAFT_555669</name>
</gene>
<protein>
    <submittedName>
        <fullName evidence="1">Uncharacterized protein</fullName>
    </submittedName>
</protein>
<dbReference type="AlphaFoldDB" id="A0A3N4KB35"/>
<keyword evidence="2" id="KW-1185">Reference proteome</keyword>